<accession>A0A8S1VW80</accession>
<keyword evidence="5" id="KW-1185">Reference proteome</keyword>
<evidence type="ECO:0000256" key="1">
    <source>
        <dbReference type="ARBA" id="ARBA00022737"/>
    </source>
</evidence>
<evidence type="ECO:0000256" key="3">
    <source>
        <dbReference type="PROSITE-ProRule" id="PRU00339"/>
    </source>
</evidence>
<dbReference type="OrthoDB" id="1658288at2759"/>
<protein>
    <recommendedName>
        <fullName evidence="6">Tetratricopeptide repeat protein</fullName>
    </recommendedName>
</protein>
<dbReference type="PROSITE" id="PS50005">
    <property type="entry name" value="TPR"/>
    <property type="match status" value="2"/>
</dbReference>
<evidence type="ECO:0000313" key="5">
    <source>
        <dbReference type="Proteomes" id="UP000683925"/>
    </source>
</evidence>
<name>A0A8S1VW80_PAROT</name>
<dbReference type="InterPro" id="IPR051012">
    <property type="entry name" value="CellSynth/LPSAsmb/PSIAsmb"/>
</dbReference>
<reference evidence="4" key="1">
    <citation type="submission" date="2021-01" db="EMBL/GenBank/DDBJ databases">
        <authorList>
            <consortium name="Genoscope - CEA"/>
            <person name="William W."/>
        </authorList>
    </citation>
    <scope>NUCLEOTIDE SEQUENCE</scope>
</reference>
<dbReference type="Pfam" id="PF13424">
    <property type="entry name" value="TPR_12"/>
    <property type="match status" value="1"/>
</dbReference>
<gene>
    <name evidence="4" type="ORF">POCTA_138.1.T0750027</name>
</gene>
<dbReference type="Pfam" id="PF00515">
    <property type="entry name" value="TPR_1"/>
    <property type="match status" value="1"/>
</dbReference>
<dbReference type="PANTHER" id="PTHR45586">
    <property type="entry name" value="TPR REPEAT-CONTAINING PROTEIN PA4667"/>
    <property type="match status" value="1"/>
</dbReference>
<dbReference type="SMART" id="SM00028">
    <property type="entry name" value="TPR"/>
    <property type="match status" value="4"/>
</dbReference>
<organism evidence="4 5">
    <name type="scientific">Paramecium octaurelia</name>
    <dbReference type="NCBI Taxonomy" id="43137"/>
    <lineage>
        <taxon>Eukaryota</taxon>
        <taxon>Sar</taxon>
        <taxon>Alveolata</taxon>
        <taxon>Ciliophora</taxon>
        <taxon>Intramacronucleata</taxon>
        <taxon>Oligohymenophorea</taxon>
        <taxon>Peniculida</taxon>
        <taxon>Parameciidae</taxon>
        <taxon>Paramecium</taxon>
    </lineage>
</organism>
<dbReference type="PANTHER" id="PTHR45586:SF1">
    <property type="entry name" value="LIPOPOLYSACCHARIDE ASSEMBLY PROTEIN B"/>
    <property type="match status" value="1"/>
</dbReference>
<dbReference type="Proteomes" id="UP000683925">
    <property type="component" value="Unassembled WGS sequence"/>
</dbReference>
<keyword evidence="1" id="KW-0677">Repeat</keyword>
<evidence type="ECO:0000313" key="4">
    <source>
        <dbReference type="EMBL" id="CAD8180435.1"/>
    </source>
</evidence>
<sequence>MNFYSELKHNMRLAKADQEYKKRSNETLTKALEENKFACVCLKAEKFDLALKHFETSYQTIQEQLEIQSTNILMNLGNFYAQQKQHQKAVEYYKRVITQSPYYDESQKVPILHFCSNINSFDAFVDAHTNLACLLTNLDKPDEAYEYCLKAIQLQPNNYEAQINFGDLLRQLGRQKEALDHTWKQIVSISEEGYVEPKKIDVKSTPIEENELVNVICMKWGTKYGPDYVNKLYNGFKRHCTRQFNFICVTDDPKDLQEGIMTRELKKGWTGWWGKATLFMDYYEYPPGKLFFIDLDMIITGNVDEIMSYKGAFGILKTDEIACEKQNKNGYNSSIVIWNNREVFKRIFTELDSNWKNIQKFIVRFDFWLEMIVENADFLQDIYPTQISDFLFECKQQVPQNTRIVTFPRMPKPDSYPAEWIKEYWI</sequence>
<dbReference type="OMA" id="WLEMIVE"/>
<evidence type="ECO:0008006" key="6">
    <source>
        <dbReference type="Google" id="ProtNLM"/>
    </source>
</evidence>
<keyword evidence="2 3" id="KW-0802">TPR repeat</keyword>
<dbReference type="PROSITE" id="PS50293">
    <property type="entry name" value="TPR_REGION"/>
    <property type="match status" value="1"/>
</dbReference>
<proteinExistence type="predicted"/>
<feature type="repeat" description="TPR" evidence="3">
    <location>
        <begin position="70"/>
        <end position="103"/>
    </location>
</feature>
<feature type="repeat" description="TPR" evidence="3">
    <location>
        <begin position="125"/>
        <end position="158"/>
    </location>
</feature>
<dbReference type="AlphaFoldDB" id="A0A8S1VW80"/>
<dbReference type="InterPro" id="IPR019734">
    <property type="entry name" value="TPR_rpt"/>
</dbReference>
<comment type="caution">
    <text evidence="4">The sequence shown here is derived from an EMBL/GenBank/DDBJ whole genome shotgun (WGS) entry which is preliminary data.</text>
</comment>
<dbReference type="EMBL" id="CAJJDP010000074">
    <property type="protein sequence ID" value="CAD8180435.1"/>
    <property type="molecule type" value="Genomic_DNA"/>
</dbReference>
<evidence type="ECO:0000256" key="2">
    <source>
        <dbReference type="ARBA" id="ARBA00022803"/>
    </source>
</evidence>